<evidence type="ECO:0000256" key="4">
    <source>
        <dbReference type="ARBA" id="ARBA00022729"/>
    </source>
</evidence>
<comment type="function">
    <text evidence="5">Effector that suppresses plant defense responses during pathogen infection.</text>
</comment>
<proteinExistence type="inferred from homology"/>
<comment type="similarity">
    <text evidence="2 5">Belongs to the RxLR effector family.</text>
</comment>
<evidence type="ECO:0000256" key="3">
    <source>
        <dbReference type="ARBA" id="ARBA00022525"/>
    </source>
</evidence>
<name>A0A2P4XRX4_9STRA</name>
<evidence type="ECO:0000256" key="2">
    <source>
        <dbReference type="ARBA" id="ARBA00010400"/>
    </source>
</evidence>
<keyword evidence="4 5" id="KW-0732">Signal</keyword>
<comment type="subcellular location">
    <subcellularLocation>
        <location evidence="1 5">Secreted</location>
    </subcellularLocation>
</comment>
<evidence type="ECO:0000256" key="5">
    <source>
        <dbReference type="RuleBase" id="RU367124"/>
    </source>
</evidence>
<dbReference type="InterPro" id="IPR031825">
    <property type="entry name" value="RXLR"/>
</dbReference>
<protein>
    <recommendedName>
        <fullName evidence="5">RxLR effector protein</fullName>
    </recommendedName>
</protein>
<keyword evidence="7" id="KW-1185">Reference proteome</keyword>
<sequence length="128" mass="14819">MRLFNTTFVVLAVAFLASGTTVSKADHISVPNVDVVHSSYVLAGEDKRFLRSHKRTDDEGKLPKHDKEERTGENLLGALTLQRMQKDTNFRFTMFGKWKNAGYVKDNFKEHIPKSLYKLYKAYRRMYG</sequence>
<comment type="caution">
    <text evidence="6">The sequence shown here is derived from an EMBL/GenBank/DDBJ whole genome shotgun (WGS) entry which is preliminary data.</text>
</comment>
<dbReference type="Proteomes" id="UP000237271">
    <property type="component" value="Unassembled WGS sequence"/>
</dbReference>
<dbReference type="Pfam" id="PF16810">
    <property type="entry name" value="RXLR"/>
    <property type="match status" value="1"/>
</dbReference>
<dbReference type="OrthoDB" id="125806at2759"/>
<dbReference type="EMBL" id="NCKW01008287">
    <property type="protein sequence ID" value="POM68292.1"/>
    <property type="molecule type" value="Genomic_DNA"/>
</dbReference>
<dbReference type="GO" id="GO:0005576">
    <property type="term" value="C:extracellular region"/>
    <property type="evidence" value="ECO:0007669"/>
    <property type="project" value="UniProtKB-SubCell"/>
</dbReference>
<feature type="chain" id="PRO_5028524941" description="RxLR effector protein" evidence="5">
    <location>
        <begin position="26"/>
        <end position="128"/>
    </location>
</feature>
<evidence type="ECO:0000256" key="1">
    <source>
        <dbReference type="ARBA" id="ARBA00004613"/>
    </source>
</evidence>
<keyword evidence="3 5" id="KW-0964">Secreted</keyword>
<comment type="domain">
    <text evidence="5">The RxLR-dEER motif acts to carry the protein into the host cell cytoplasm through binding to cell surface phosphatidylinositol-3-phosphate.</text>
</comment>
<evidence type="ECO:0000313" key="7">
    <source>
        <dbReference type="Proteomes" id="UP000237271"/>
    </source>
</evidence>
<feature type="signal peptide" evidence="5">
    <location>
        <begin position="1"/>
        <end position="25"/>
    </location>
</feature>
<dbReference type="AlphaFoldDB" id="A0A2P4XRX4"/>
<accession>A0A2P4XRX4</accession>
<organism evidence="6 7">
    <name type="scientific">Phytophthora palmivora</name>
    <dbReference type="NCBI Taxonomy" id="4796"/>
    <lineage>
        <taxon>Eukaryota</taxon>
        <taxon>Sar</taxon>
        <taxon>Stramenopiles</taxon>
        <taxon>Oomycota</taxon>
        <taxon>Peronosporomycetes</taxon>
        <taxon>Peronosporales</taxon>
        <taxon>Peronosporaceae</taxon>
        <taxon>Phytophthora</taxon>
    </lineage>
</organism>
<reference evidence="6 7" key="1">
    <citation type="journal article" date="2017" name="Genome Biol. Evol.">
        <title>Phytophthora megakarya and P. palmivora, closely related causal agents of cacao black pod rot, underwent increases in genome sizes and gene numbers by different mechanisms.</title>
        <authorList>
            <person name="Ali S.S."/>
            <person name="Shao J."/>
            <person name="Lary D.J."/>
            <person name="Kronmiller B."/>
            <person name="Shen D."/>
            <person name="Strem M.D."/>
            <person name="Amoako-Attah I."/>
            <person name="Akrofi A.Y."/>
            <person name="Begoude B.A."/>
            <person name="Ten Hoopen G.M."/>
            <person name="Coulibaly K."/>
            <person name="Kebe B.I."/>
            <person name="Melnick R.L."/>
            <person name="Guiltinan M.J."/>
            <person name="Tyler B.M."/>
            <person name="Meinhardt L.W."/>
            <person name="Bailey B.A."/>
        </authorList>
    </citation>
    <scope>NUCLEOTIDE SEQUENCE [LARGE SCALE GENOMIC DNA]</scope>
    <source>
        <strain evidence="7">sbr112.9</strain>
    </source>
</reference>
<evidence type="ECO:0000313" key="6">
    <source>
        <dbReference type="EMBL" id="POM68292.1"/>
    </source>
</evidence>
<gene>
    <name evidence="6" type="ORF">PHPALM_15564</name>
</gene>